<accession>A0A5C6EKH1</accession>
<keyword evidence="1" id="KW-0812">Transmembrane</keyword>
<keyword evidence="3" id="KW-1185">Reference proteome</keyword>
<dbReference type="Proteomes" id="UP000318288">
    <property type="component" value="Unassembled WGS sequence"/>
</dbReference>
<keyword evidence="1" id="KW-0472">Membrane</keyword>
<keyword evidence="1" id="KW-1133">Transmembrane helix</keyword>
<reference evidence="2 3" key="1">
    <citation type="submission" date="2019-02" db="EMBL/GenBank/DDBJ databases">
        <title>Deep-cultivation of Planctomycetes and their phenomic and genomic characterization uncovers novel biology.</title>
        <authorList>
            <person name="Wiegand S."/>
            <person name="Jogler M."/>
            <person name="Boedeker C."/>
            <person name="Pinto D."/>
            <person name="Vollmers J."/>
            <person name="Rivas-Marin E."/>
            <person name="Kohn T."/>
            <person name="Peeters S.H."/>
            <person name="Heuer A."/>
            <person name="Rast P."/>
            <person name="Oberbeckmann S."/>
            <person name="Bunk B."/>
            <person name="Jeske O."/>
            <person name="Meyerdierks A."/>
            <person name="Storesund J.E."/>
            <person name="Kallscheuer N."/>
            <person name="Luecker S."/>
            <person name="Lage O.M."/>
            <person name="Pohl T."/>
            <person name="Merkel B.J."/>
            <person name="Hornburger P."/>
            <person name="Mueller R.-W."/>
            <person name="Bruemmer F."/>
            <person name="Labrenz M."/>
            <person name="Spormann A.M."/>
            <person name="Op Den Camp H."/>
            <person name="Overmann J."/>
            <person name="Amann R."/>
            <person name="Jetten M.S.M."/>
            <person name="Mascher T."/>
            <person name="Medema M.H."/>
            <person name="Devos D.P."/>
            <person name="Kaster A.-K."/>
            <person name="Ovreas L."/>
            <person name="Rohde M."/>
            <person name="Galperin M.Y."/>
            <person name="Jogler C."/>
        </authorList>
    </citation>
    <scope>NUCLEOTIDE SEQUENCE [LARGE SCALE GENOMIC DNA]</scope>
    <source>
        <strain evidence="2 3">Poly51</strain>
    </source>
</reference>
<organism evidence="2 3">
    <name type="scientific">Rubripirellula tenax</name>
    <dbReference type="NCBI Taxonomy" id="2528015"/>
    <lineage>
        <taxon>Bacteria</taxon>
        <taxon>Pseudomonadati</taxon>
        <taxon>Planctomycetota</taxon>
        <taxon>Planctomycetia</taxon>
        <taxon>Pirellulales</taxon>
        <taxon>Pirellulaceae</taxon>
        <taxon>Rubripirellula</taxon>
    </lineage>
</organism>
<comment type="caution">
    <text evidence="2">The sequence shown here is derived from an EMBL/GenBank/DDBJ whole genome shotgun (WGS) entry which is preliminary data.</text>
</comment>
<dbReference type="EMBL" id="SJPW01000006">
    <property type="protein sequence ID" value="TWU48975.1"/>
    <property type="molecule type" value="Genomic_DNA"/>
</dbReference>
<dbReference type="AlphaFoldDB" id="A0A5C6EKH1"/>
<evidence type="ECO:0000313" key="2">
    <source>
        <dbReference type="EMBL" id="TWU48975.1"/>
    </source>
</evidence>
<gene>
    <name evidence="2" type="ORF">Poly51_48790</name>
</gene>
<sequence>MSAQTFDVQHVDDVSTVVLPMARPYLPIPTLFTALELFALVVVPVWLLCSGLVRVIFRIQPPPRAKIAIDSVDFSMQLCDRGTGEKTTVNCPRNRIVEFRKNRLEPGLWIHVKDVRMETFLQDVDDATIEALSQAVRKILGLEPDAMAEMLATERIGQ</sequence>
<protein>
    <submittedName>
        <fullName evidence="2">Uncharacterized protein</fullName>
    </submittedName>
</protein>
<name>A0A5C6EKH1_9BACT</name>
<proteinExistence type="predicted"/>
<evidence type="ECO:0000256" key="1">
    <source>
        <dbReference type="SAM" id="Phobius"/>
    </source>
</evidence>
<evidence type="ECO:0000313" key="3">
    <source>
        <dbReference type="Proteomes" id="UP000318288"/>
    </source>
</evidence>
<feature type="transmembrane region" description="Helical" evidence="1">
    <location>
        <begin position="37"/>
        <end position="57"/>
    </location>
</feature>